<evidence type="ECO:0000256" key="1">
    <source>
        <dbReference type="ARBA" id="ARBA00005006"/>
    </source>
</evidence>
<evidence type="ECO:0000259" key="9">
    <source>
        <dbReference type="Pfam" id="PF00248"/>
    </source>
</evidence>
<evidence type="ECO:0000313" key="11">
    <source>
        <dbReference type="Proteomes" id="UP001608902"/>
    </source>
</evidence>
<dbReference type="Pfam" id="PF00248">
    <property type="entry name" value="Aldo_ket_red"/>
    <property type="match status" value="1"/>
</dbReference>
<dbReference type="Proteomes" id="UP001608902">
    <property type="component" value="Unassembled WGS sequence"/>
</dbReference>
<protein>
    <recommendedName>
        <fullName evidence="7">GCS light chain</fullName>
    </recommendedName>
    <alternativeName>
        <fullName evidence="5">Gamma-ECS regulatory subunit</fullName>
    </alternativeName>
    <alternativeName>
        <fullName evidence="8">Gamma-glutamylcysteine synthetase regulatory subunit</fullName>
    </alternativeName>
    <alternativeName>
        <fullName evidence="6">Glutamate--cysteine ligase modifier subunit</fullName>
    </alternativeName>
</protein>
<reference evidence="10 11" key="1">
    <citation type="submission" date="2024-08" db="EMBL/GenBank/DDBJ databases">
        <title>Gnathostoma spinigerum genome.</title>
        <authorList>
            <person name="Gonzalez-Bertolin B."/>
            <person name="Monzon S."/>
            <person name="Zaballos A."/>
            <person name="Jimenez P."/>
            <person name="Dekumyoy P."/>
            <person name="Varona S."/>
            <person name="Cuesta I."/>
            <person name="Sumanam S."/>
            <person name="Adisakwattana P."/>
            <person name="Gasser R.B."/>
            <person name="Hernandez-Gonzalez A."/>
            <person name="Young N.D."/>
            <person name="Perteguer M.J."/>
        </authorList>
    </citation>
    <scope>NUCLEOTIDE SEQUENCE [LARGE SCALE GENOMIC DNA]</scope>
    <source>
        <strain evidence="10">AL3</strain>
        <tissue evidence="10">Liver</tissue>
    </source>
</reference>
<gene>
    <name evidence="10" type="ORF">AB6A40_001702</name>
</gene>
<evidence type="ECO:0000313" key="10">
    <source>
        <dbReference type="EMBL" id="MFH4974993.1"/>
    </source>
</evidence>
<accession>A0ABD6E4R9</accession>
<evidence type="ECO:0000256" key="3">
    <source>
        <dbReference type="ARBA" id="ARBA00011532"/>
    </source>
</evidence>
<dbReference type="PANTHER" id="PTHR13295">
    <property type="entry name" value="GLUTAMATE CYSTEINE LIGASE REGULATORY SUBUNIT"/>
    <property type="match status" value="1"/>
</dbReference>
<dbReference type="InterPro" id="IPR032963">
    <property type="entry name" value="Gclm"/>
</dbReference>
<dbReference type="EMBL" id="JBGFUD010000665">
    <property type="protein sequence ID" value="MFH4974993.1"/>
    <property type="molecule type" value="Genomic_DNA"/>
</dbReference>
<dbReference type="PANTHER" id="PTHR13295:SF4">
    <property type="entry name" value="GLUTAMATE--CYSTEINE LIGASE REGULATORY SUBUNIT"/>
    <property type="match status" value="1"/>
</dbReference>
<comment type="subunit">
    <text evidence="3">Heterodimer of a catalytic heavy chain and a regulatory light chain.</text>
</comment>
<evidence type="ECO:0000256" key="8">
    <source>
        <dbReference type="ARBA" id="ARBA00032926"/>
    </source>
</evidence>
<evidence type="ECO:0000256" key="4">
    <source>
        <dbReference type="ARBA" id="ARBA00022684"/>
    </source>
</evidence>
<evidence type="ECO:0000256" key="5">
    <source>
        <dbReference type="ARBA" id="ARBA00030406"/>
    </source>
</evidence>
<sequence length="265" mass="30494">MESKKLPETFRLHTGNINNIGQLKVKRYANSADELRACLAFQFQSNADHFVLQKNETITLKQNDEFLYDRNDLKITLKLFMSDFRATEIEECLVATSSQLQVDTIEQLIVAFPEIDLVAEESDEAEVSRWLSKVLPLWRQLEKLVGDGFLAAIGVADLQLPALRALYKEADVKPCINHFNIENCCVVPPELQTFAKEHDIQLLTHNDPCPFPTTEMFESICSSQKHNIAWEKTHKPTWVARYTIWVRRRSILGAKGYIVQFERVP</sequence>
<comment type="pathway">
    <text evidence="1">Sulfur metabolism; glutathione biosynthesis; glutathione from L-cysteine and L-glutamate: step 1/2.</text>
</comment>
<keyword evidence="11" id="KW-1185">Reference proteome</keyword>
<dbReference type="InterPro" id="IPR023210">
    <property type="entry name" value="NADP_OxRdtase_dom"/>
</dbReference>
<dbReference type="InterPro" id="IPR036812">
    <property type="entry name" value="NAD(P)_OxRdtase_dom_sf"/>
</dbReference>
<dbReference type="SUPFAM" id="SSF51430">
    <property type="entry name" value="NAD(P)-linked oxidoreductase"/>
    <property type="match status" value="1"/>
</dbReference>
<dbReference type="AlphaFoldDB" id="A0ABD6E4R9"/>
<keyword evidence="4" id="KW-0317">Glutathione biosynthesis</keyword>
<feature type="domain" description="NADP-dependent oxidoreductase" evidence="9">
    <location>
        <begin position="66"/>
        <end position="204"/>
    </location>
</feature>
<dbReference type="GO" id="GO:0006750">
    <property type="term" value="P:glutathione biosynthetic process"/>
    <property type="evidence" value="ECO:0007669"/>
    <property type="project" value="UniProtKB-KW"/>
</dbReference>
<evidence type="ECO:0000256" key="6">
    <source>
        <dbReference type="ARBA" id="ARBA00031154"/>
    </source>
</evidence>
<comment type="similarity">
    <text evidence="2">Belongs to the aldo/keto reductase family. Glutamate--cysteine ligase light chain subfamily.</text>
</comment>
<dbReference type="Gene3D" id="3.20.20.100">
    <property type="entry name" value="NADP-dependent oxidoreductase domain"/>
    <property type="match status" value="1"/>
</dbReference>
<proteinExistence type="inferred from homology"/>
<evidence type="ECO:0000256" key="2">
    <source>
        <dbReference type="ARBA" id="ARBA00008612"/>
    </source>
</evidence>
<organism evidence="10 11">
    <name type="scientific">Gnathostoma spinigerum</name>
    <dbReference type="NCBI Taxonomy" id="75299"/>
    <lineage>
        <taxon>Eukaryota</taxon>
        <taxon>Metazoa</taxon>
        <taxon>Ecdysozoa</taxon>
        <taxon>Nematoda</taxon>
        <taxon>Chromadorea</taxon>
        <taxon>Rhabditida</taxon>
        <taxon>Spirurina</taxon>
        <taxon>Gnathostomatomorpha</taxon>
        <taxon>Gnathostomatoidea</taxon>
        <taxon>Gnathostomatidae</taxon>
        <taxon>Gnathostoma</taxon>
    </lineage>
</organism>
<comment type="caution">
    <text evidence="10">The sequence shown here is derived from an EMBL/GenBank/DDBJ whole genome shotgun (WGS) entry which is preliminary data.</text>
</comment>
<name>A0ABD6E4R9_9BILA</name>
<evidence type="ECO:0000256" key="7">
    <source>
        <dbReference type="ARBA" id="ARBA00031732"/>
    </source>
</evidence>